<organism evidence="2 3">
    <name type="scientific">Hermanssonia centrifuga</name>
    <dbReference type="NCBI Taxonomy" id="98765"/>
    <lineage>
        <taxon>Eukaryota</taxon>
        <taxon>Fungi</taxon>
        <taxon>Dikarya</taxon>
        <taxon>Basidiomycota</taxon>
        <taxon>Agaricomycotina</taxon>
        <taxon>Agaricomycetes</taxon>
        <taxon>Polyporales</taxon>
        <taxon>Meruliaceae</taxon>
        <taxon>Hermanssonia</taxon>
    </lineage>
</organism>
<evidence type="ECO:0008006" key="4">
    <source>
        <dbReference type="Google" id="ProtNLM"/>
    </source>
</evidence>
<comment type="caution">
    <text evidence="2">The sequence shown here is derived from an EMBL/GenBank/DDBJ whole genome shotgun (WGS) entry which is preliminary data.</text>
</comment>
<dbReference type="InterPro" id="IPR051380">
    <property type="entry name" value="pH-response_reg_palI/RIM9"/>
</dbReference>
<dbReference type="EMBL" id="SGPJ01000274">
    <property type="protein sequence ID" value="THG95964.1"/>
    <property type="molecule type" value="Genomic_DNA"/>
</dbReference>
<keyword evidence="1" id="KW-0472">Membrane</keyword>
<feature type="transmembrane region" description="Helical" evidence="1">
    <location>
        <begin position="105"/>
        <end position="123"/>
    </location>
</feature>
<keyword evidence="1" id="KW-1133">Transmembrane helix</keyword>
<dbReference type="GO" id="GO:0032153">
    <property type="term" value="C:cell division site"/>
    <property type="evidence" value="ECO:0007669"/>
    <property type="project" value="TreeGrafter"/>
</dbReference>
<feature type="transmembrane region" description="Helical" evidence="1">
    <location>
        <begin position="6"/>
        <end position="30"/>
    </location>
</feature>
<evidence type="ECO:0000256" key="1">
    <source>
        <dbReference type="SAM" id="Phobius"/>
    </source>
</evidence>
<keyword evidence="3" id="KW-1185">Reference proteome</keyword>
<evidence type="ECO:0000313" key="2">
    <source>
        <dbReference type="EMBL" id="THG95964.1"/>
    </source>
</evidence>
<keyword evidence="1" id="KW-0812">Transmembrane</keyword>
<sequence>MPRAFHIPGVIFLFCAFVLLFLVSVSLPYLPALDIARVHFSGSSSTGDSTQGQLTELRYGIWAYCWYETSGERTCSPTGHGYSTTVYNADKSSWQAVGPSWTRGLAVHPVACGVTFIAFLLSLSTHVTFTLLASLVSFLAALLTLISFAIDIALFAFVKHQMGKLTGVSEHTDTAPGTRLFTATFYHILF</sequence>
<feature type="transmembrane region" description="Helical" evidence="1">
    <location>
        <begin position="129"/>
        <end position="158"/>
    </location>
</feature>
<evidence type="ECO:0000313" key="3">
    <source>
        <dbReference type="Proteomes" id="UP000309038"/>
    </source>
</evidence>
<dbReference type="Proteomes" id="UP000309038">
    <property type="component" value="Unassembled WGS sequence"/>
</dbReference>
<gene>
    <name evidence="2" type="ORF">EW026_g5772</name>
</gene>
<proteinExistence type="predicted"/>
<protein>
    <recommendedName>
        <fullName evidence="4">Pali-domain-containing protein</fullName>
    </recommendedName>
</protein>
<dbReference type="AlphaFoldDB" id="A0A4S4KD10"/>
<dbReference type="Pfam" id="PF06687">
    <property type="entry name" value="SUR7"/>
    <property type="match status" value="1"/>
</dbReference>
<reference evidence="2 3" key="1">
    <citation type="submission" date="2019-02" db="EMBL/GenBank/DDBJ databases">
        <title>Genome sequencing of the rare red list fungi Phlebia centrifuga.</title>
        <authorList>
            <person name="Buettner E."/>
            <person name="Kellner H."/>
        </authorList>
    </citation>
    <scope>NUCLEOTIDE SEQUENCE [LARGE SCALE GENOMIC DNA]</scope>
    <source>
        <strain evidence="2 3">DSM 108282</strain>
    </source>
</reference>
<dbReference type="Gene3D" id="1.20.140.150">
    <property type="match status" value="1"/>
</dbReference>
<dbReference type="PANTHER" id="PTHR28013">
    <property type="entry name" value="PROTEIN DCV1-RELATED"/>
    <property type="match status" value="1"/>
</dbReference>
<accession>A0A4S4KD10</accession>
<name>A0A4S4KD10_9APHY</name>
<dbReference type="InterPro" id="IPR009571">
    <property type="entry name" value="SUR7/Rim9-like_fungi"/>
</dbReference>
<dbReference type="GO" id="GO:0035838">
    <property type="term" value="C:growing cell tip"/>
    <property type="evidence" value="ECO:0007669"/>
    <property type="project" value="TreeGrafter"/>
</dbReference>
<dbReference type="GO" id="GO:0005886">
    <property type="term" value="C:plasma membrane"/>
    <property type="evidence" value="ECO:0007669"/>
    <property type="project" value="InterPro"/>
</dbReference>
<dbReference type="PANTHER" id="PTHR28013:SF4">
    <property type="entry name" value="MARVEL DOMAIN-CONTAINING PROTEIN"/>
    <property type="match status" value="1"/>
</dbReference>